<feature type="compositionally biased region" description="Basic and acidic residues" evidence="5">
    <location>
        <begin position="457"/>
        <end position="477"/>
    </location>
</feature>
<feature type="domain" description="Peroxin/Ferlin" evidence="7">
    <location>
        <begin position="324"/>
        <end position="386"/>
    </location>
</feature>
<reference evidence="9 10" key="1">
    <citation type="journal article" date="2011" name="J. Gen. Appl. Microbiol.">
        <title>Draft genome sequencing of the enigmatic basidiomycete Mixia osmundae.</title>
        <authorList>
            <person name="Nishida H."/>
            <person name="Nagatsuka Y."/>
            <person name="Sugiyama J."/>
        </authorList>
    </citation>
    <scope>NUCLEOTIDE SEQUENCE [LARGE SCALE GENOMIC DNA]</scope>
    <source>
        <strain evidence="10">CBS 9802 / IAM 14324 / JCM 22182 / KY 12970</strain>
    </source>
</reference>
<feature type="compositionally biased region" description="Basic residues" evidence="5">
    <location>
        <begin position="571"/>
        <end position="586"/>
    </location>
</feature>
<organism evidence="9 10">
    <name type="scientific">Mixia osmundae (strain CBS 9802 / IAM 14324 / JCM 22182 / KY 12970)</name>
    <dbReference type="NCBI Taxonomy" id="764103"/>
    <lineage>
        <taxon>Eukaryota</taxon>
        <taxon>Fungi</taxon>
        <taxon>Dikarya</taxon>
        <taxon>Basidiomycota</taxon>
        <taxon>Pucciniomycotina</taxon>
        <taxon>Mixiomycetes</taxon>
        <taxon>Mixiales</taxon>
        <taxon>Mixiaceae</taxon>
        <taxon>Mixia</taxon>
    </lineage>
</organism>
<dbReference type="SMART" id="SM00694">
    <property type="entry name" value="DysFC"/>
    <property type="match status" value="1"/>
</dbReference>
<feature type="region of interest" description="Disordered" evidence="5">
    <location>
        <begin position="1"/>
        <end position="42"/>
    </location>
</feature>
<comment type="subcellular location">
    <subcellularLocation>
        <location evidence="1">Endomembrane system</location>
        <topology evidence="1">Multi-pass membrane protein</topology>
    </subcellularLocation>
</comment>
<dbReference type="InterPro" id="IPR006614">
    <property type="entry name" value="Peroxin/Ferlin"/>
</dbReference>
<name>G7E9L2_MIXOS</name>
<feature type="compositionally biased region" description="Low complexity" evidence="5">
    <location>
        <begin position="1"/>
        <end position="16"/>
    </location>
</feature>
<reference evidence="9 10" key="2">
    <citation type="journal article" date="2012" name="Open Biol.">
        <title>Characteristics of nucleosomes and linker DNA regions on the genome of the basidiomycete Mixia osmundae revealed by mono- and dinucleosome mapping.</title>
        <authorList>
            <person name="Nishida H."/>
            <person name="Kondo S."/>
            <person name="Matsumoto T."/>
            <person name="Suzuki Y."/>
            <person name="Yoshikawa H."/>
            <person name="Taylor T.D."/>
            <person name="Sugiyama J."/>
        </authorList>
    </citation>
    <scope>NUCLEOTIDE SEQUENCE [LARGE SCALE GENOMIC DNA]</scope>
    <source>
        <strain evidence="10">CBS 9802 / IAM 14324 / JCM 22182 / KY 12970</strain>
    </source>
</reference>
<dbReference type="GO" id="GO:0005778">
    <property type="term" value="C:peroxisomal membrane"/>
    <property type="evidence" value="ECO:0007669"/>
    <property type="project" value="UniProtKB-ARBA"/>
</dbReference>
<dbReference type="InParanoid" id="G7E9L2"/>
<dbReference type="OrthoDB" id="5586090at2759"/>
<evidence type="ECO:0000259" key="7">
    <source>
        <dbReference type="SMART" id="SM00693"/>
    </source>
</evidence>
<evidence type="ECO:0000256" key="4">
    <source>
        <dbReference type="ARBA" id="ARBA00023136"/>
    </source>
</evidence>
<dbReference type="OMA" id="RRTIKWQ"/>
<evidence type="ECO:0000256" key="3">
    <source>
        <dbReference type="ARBA" id="ARBA00022989"/>
    </source>
</evidence>
<dbReference type="RefSeq" id="XP_014568571.1">
    <property type="nucleotide sequence ID" value="XM_014713085.1"/>
</dbReference>
<evidence type="ECO:0000256" key="5">
    <source>
        <dbReference type="SAM" id="MobiDB-lite"/>
    </source>
</evidence>
<evidence type="ECO:0000313" key="10">
    <source>
        <dbReference type="Proteomes" id="UP000009131"/>
    </source>
</evidence>
<dbReference type="PANTHER" id="PTHR31679">
    <property type="entry name" value="PEROXISOMAL MEMBRANE PROTEIN PEX30-RELATED"/>
    <property type="match status" value="1"/>
</dbReference>
<keyword evidence="2 6" id="KW-0812">Transmembrane</keyword>
<dbReference type="AlphaFoldDB" id="G7E9L2"/>
<dbReference type="eggNOG" id="ENOG502QT80">
    <property type="taxonomic scope" value="Eukaryota"/>
</dbReference>
<feature type="transmembrane region" description="Helical" evidence="6">
    <location>
        <begin position="97"/>
        <end position="116"/>
    </location>
</feature>
<feature type="region of interest" description="Disordered" evidence="5">
    <location>
        <begin position="536"/>
        <end position="606"/>
    </location>
</feature>
<dbReference type="GO" id="GO:0007031">
    <property type="term" value="P:peroxisome organization"/>
    <property type="evidence" value="ECO:0007669"/>
    <property type="project" value="TreeGrafter"/>
</dbReference>
<dbReference type="PANTHER" id="PTHR31679:SF2">
    <property type="entry name" value="PEROXISOMAL MEMBRANE PROTEIN PEX30-RELATED"/>
    <property type="match status" value="1"/>
</dbReference>
<dbReference type="EMBL" id="BABT02000220">
    <property type="protein sequence ID" value="GAA99331.1"/>
    <property type="molecule type" value="Genomic_DNA"/>
</dbReference>
<dbReference type="SMART" id="SM00693">
    <property type="entry name" value="DysFN"/>
    <property type="match status" value="1"/>
</dbReference>
<proteinExistence type="predicted"/>
<gene>
    <name evidence="9" type="primary">Mo06026</name>
    <name evidence="9" type="ORF">E5Q_06026</name>
</gene>
<evidence type="ECO:0000256" key="6">
    <source>
        <dbReference type="SAM" id="Phobius"/>
    </source>
</evidence>
<comment type="caution">
    <text evidence="9">The sequence shown here is derived from an EMBL/GenBank/DDBJ whole genome shotgun (WGS) entry which is preliminary data.</text>
</comment>
<keyword evidence="3 6" id="KW-1133">Transmembrane helix</keyword>
<evidence type="ECO:0000256" key="2">
    <source>
        <dbReference type="ARBA" id="ARBA00022692"/>
    </source>
</evidence>
<feature type="compositionally biased region" description="Low complexity" evidence="5">
    <location>
        <begin position="413"/>
        <end position="424"/>
    </location>
</feature>
<feature type="transmembrane region" description="Helical" evidence="6">
    <location>
        <begin position="70"/>
        <end position="91"/>
    </location>
</feature>
<protein>
    <recommendedName>
        <fullName evidence="7 8">Peroxin/Ferlin domain-containing protein</fullName>
    </recommendedName>
</protein>
<dbReference type="Proteomes" id="UP000009131">
    <property type="component" value="Unassembled WGS sequence"/>
</dbReference>
<sequence length="606" mass="66801">MASASSSASKSQDTAAGTNGKAPAGSSRSRDRQGRSLGPTEVLLNTPPQVIHLLTYGQPFLHALTTLAQVLTWSHPNFFVPFLGLFVWWLICLYGELAVRYGFNAGLLALMAWGWVHRASHRPGGLAKRMEKGIEGGAEDDDEESDARVHPSSGVYQMSPSQFATSLYEVQILSDSIGDFLLSVQPVIYPFSWRSVRASYRLMSFLFTSYPFYIILTHFCPLRYIYLALGTTVLLWNAPWFAVIRRAVWASAAFRFLIRFAYGILSGGRGLRREWSRGHRGIGLIGRLFKASVQPQVGWRYHPTEAEKLADSTGASSADKTKSDVHFLFTIYENQRWWVGLDWTHALLPNERPSWSDAHDAAVSPPASFMLPAPTVSYVASPTRQDPESHLKHTVEWKWLDPEWTIKAASKHAASSSVESAPSSGWRSVLRRGSDAKAGQQDSAASTLKAAIPGKASDPDSIKKNDEADKDAEEAAHQHPIGAHVEDHQAHWDVDHQGWQYGDNAWAKLSSDAGMGRYTRRRAWVRRAIAVHSVERVSRPKAASSASKRAIKDESSAPGDDLAQNEGDTRARRRSSGASGLKRRSVIAKVTDGQPSSIAEEGSAIQ</sequence>
<dbReference type="Pfam" id="PF06398">
    <property type="entry name" value="Pex24p"/>
    <property type="match status" value="1"/>
</dbReference>
<evidence type="ECO:0000256" key="1">
    <source>
        <dbReference type="ARBA" id="ARBA00004127"/>
    </source>
</evidence>
<dbReference type="InterPro" id="IPR010482">
    <property type="entry name" value="TECPR1-like_DysF"/>
</dbReference>
<keyword evidence="10" id="KW-1185">Reference proteome</keyword>
<evidence type="ECO:0000259" key="8">
    <source>
        <dbReference type="SMART" id="SM00694"/>
    </source>
</evidence>
<evidence type="ECO:0000313" key="9">
    <source>
        <dbReference type="EMBL" id="GAA99331.1"/>
    </source>
</evidence>
<dbReference type="GO" id="GO:0012505">
    <property type="term" value="C:endomembrane system"/>
    <property type="evidence" value="ECO:0007669"/>
    <property type="project" value="UniProtKB-SubCell"/>
</dbReference>
<dbReference type="InterPro" id="IPR052646">
    <property type="entry name" value="Peroxisomal_PEX28-32"/>
</dbReference>
<feature type="transmembrane region" description="Helical" evidence="6">
    <location>
        <begin position="202"/>
        <end position="226"/>
    </location>
</feature>
<accession>G7E9L2</accession>
<dbReference type="HOGENOM" id="CLU_025142_0_0_1"/>
<keyword evidence="4 6" id="KW-0472">Membrane</keyword>
<feature type="domain" description="Peroxin/Ferlin" evidence="8">
    <location>
        <begin position="498"/>
        <end position="531"/>
    </location>
</feature>
<feature type="region of interest" description="Disordered" evidence="5">
    <location>
        <begin position="413"/>
        <end position="477"/>
    </location>
</feature>
<dbReference type="STRING" id="764103.G7E9L2"/>